<evidence type="ECO:0000313" key="1">
    <source>
        <dbReference type="EMBL" id="SVC47940.1"/>
    </source>
</evidence>
<gene>
    <name evidence="1" type="ORF">METZ01_LOCUS300794</name>
</gene>
<dbReference type="AlphaFoldDB" id="A0A382MH13"/>
<proteinExistence type="predicted"/>
<name>A0A382MH13_9ZZZZ</name>
<sequence>MSGADDTVSVTLPSEYYPTTVDGIFEDNEPCWCVECGWDGLEDELMFTNEGVFVCPQCSSE</sequence>
<reference evidence="1" key="1">
    <citation type="submission" date="2018-05" db="EMBL/GenBank/DDBJ databases">
        <authorList>
            <person name="Lanie J.A."/>
            <person name="Ng W.-L."/>
            <person name="Kazmierczak K.M."/>
            <person name="Andrzejewski T.M."/>
            <person name="Davidsen T.M."/>
            <person name="Wayne K.J."/>
            <person name="Tettelin H."/>
            <person name="Glass J.I."/>
            <person name="Rusch D."/>
            <person name="Podicherti R."/>
            <person name="Tsui H.-C.T."/>
            <person name="Winkler M.E."/>
        </authorList>
    </citation>
    <scope>NUCLEOTIDE SEQUENCE</scope>
</reference>
<feature type="non-terminal residue" evidence="1">
    <location>
        <position position="61"/>
    </location>
</feature>
<accession>A0A382MH13</accession>
<protein>
    <submittedName>
        <fullName evidence="1">Uncharacterized protein</fullName>
    </submittedName>
</protein>
<organism evidence="1">
    <name type="scientific">marine metagenome</name>
    <dbReference type="NCBI Taxonomy" id="408172"/>
    <lineage>
        <taxon>unclassified sequences</taxon>
        <taxon>metagenomes</taxon>
        <taxon>ecological metagenomes</taxon>
    </lineage>
</organism>
<dbReference type="EMBL" id="UINC01093484">
    <property type="protein sequence ID" value="SVC47940.1"/>
    <property type="molecule type" value="Genomic_DNA"/>
</dbReference>